<evidence type="ECO:0000256" key="5">
    <source>
        <dbReference type="ARBA" id="ARBA00022679"/>
    </source>
</evidence>
<feature type="domain" description="Galactosyltransferase N-terminal" evidence="13">
    <location>
        <begin position="53"/>
        <end position="183"/>
    </location>
</feature>
<sequence>MKSGIYGLVLVVNLISIFFSINLLLYRKHASRYGKKKERCNQITSYEEDKTLCPLHPENIHGREPLNRSIFTLEALQTTYDYMDHGHFRPVTCIPRQKVAIIIPYRDREKGLFTLLNNVVPRIRRQHIEFGIYVVEQIAGELFNKGVCFNVGFEQAMTEYNYDCVVLHDVDIIAENDRNFFSCGYYPKHLAVNVEQYGYKLPYKYYIGGITNMASNVYRQINGFSNQYEGWGLEDDDLYRRLTVVHNLDIERPPAKVSFCGSVNHSRKHKWNKNRLLDRCNIYINRPRGWAFDGLSTLKYQVEKIEDRKLYKWILISFRTSKMRQEFVERFRIEDYKNLQPVNAVFNGNTKTCYWALKKANKTIDQSLVDIVQKSKKSSR</sequence>
<dbReference type="InterPro" id="IPR029044">
    <property type="entry name" value="Nucleotide-diphossugar_trans"/>
</dbReference>
<dbReference type="Proteomes" id="UP000507470">
    <property type="component" value="Unassembled WGS sequence"/>
</dbReference>
<dbReference type="PANTHER" id="PTHR19300:SF57">
    <property type="entry name" value="BETA-1,4-N-ACETYLGALACTOSAMINYLTRANSFERASE"/>
    <property type="match status" value="1"/>
</dbReference>
<evidence type="ECO:0000256" key="4">
    <source>
        <dbReference type="ARBA" id="ARBA00022676"/>
    </source>
</evidence>
<proteinExistence type="inferred from homology"/>
<dbReference type="GO" id="GO:0006688">
    <property type="term" value="P:glycosphingolipid biosynthetic process"/>
    <property type="evidence" value="ECO:0007669"/>
    <property type="project" value="TreeGrafter"/>
</dbReference>
<evidence type="ECO:0000256" key="2">
    <source>
        <dbReference type="ARBA" id="ARBA00004922"/>
    </source>
</evidence>
<dbReference type="GO" id="GO:0016020">
    <property type="term" value="C:membrane"/>
    <property type="evidence" value="ECO:0007669"/>
    <property type="project" value="UniProtKB-SubCell"/>
</dbReference>
<feature type="transmembrane region" description="Helical" evidence="11">
    <location>
        <begin position="6"/>
        <end position="26"/>
    </location>
</feature>
<keyword evidence="6 11" id="KW-0812">Transmembrane</keyword>
<keyword evidence="8 11" id="KW-1133">Transmembrane helix</keyword>
<keyword evidence="7 11" id="KW-0735">Signal-anchor</keyword>
<comment type="pathway">
    <text evidence="2 11">Protein modification; protein glycosylation.</text>
</comment>
<dbReference type="PRINTS" id="PR02050">
    <property type="entry name" value="B14GALTRFASE"/>
</dbReference>
<evidence type="ECO:0000259" key="13">
    <source>
        <dbReference type="Pfam" id="PF13733"/>
    </source>
</evidence>
<comment type="subcellular location">
    <subcellularLocation>
        <location evidence="1">Membrane</location>
        <topology evidence="1">Single-pass type II membrane protein</topology>
    </subcellularLocation>
</comment>
<dbReference type="InterPro" id="IPR027995">
    <property type="entry name" value="Galactosyl_T_N"/>
</dbReference>
<dbReference type="GO" id="GO:0008378">
    <property type="term" value="F:galactosyltransferase activity"/>
    <property type="evidence" value="ECO:0007669"/>
    <property type="project" value="TreeGrafter"/>
</dbReference>
<keyword evidence="5 11" id="KW-0808">Transferase</keyword>
<evidence type="ECO:0000256" key="6">
    <source>
        <dbReference type="ARBA" id="ARBA00022692"/>
    </source>
</evidence>
<evidence type="ECO:0000256" key="9">
    <source>
        <dbReference type="ARBA" id="ARBA00023136"/>
    </source>
</evidence>
<name>A0A6J8ELD4_MYTCO</name>
<comment type="similarity">
    <text evidence="3 11">Belongs to the glycosyltransferase 7 family.</text>
</comment>
<dbReference type="InterPro" id="IPR027791">
    <property type="entry name" value="Galactosyl_T_C"/>
</dbReference>
<dbReference type="GO" id="GO:0033842">
    <property type="term" value="F:N-acetyl-beta-glucosaminyl-derivative 4-beta-N-acetylgalactosaminyltransferase activity"/>
    <property type="evidence" value="ECO:0007669"/>
    <property type="project" value="TreeGrafter"/>
</dbReference>
<evidence type="ECO:0000256" key="11">
    <source>
        <dbReference type="RuleBase" id="RU368121"/>
    </source>
</evidence>
<keyword evidence="4 11" id="KW-0328">Glycosyltransferase</keyword>
<dbReference type="InterPro" id="IPR003859">
    <property type="entry name" value="Galactosyl_T"/>
</dbReference>
<comment type="function">
    <text evidence="11">Catalyses the transfer of galactose onto proteins or lipids.</text>
</comment>
<dbReference type="EMBL" id="CACVKT020009164">
    <property type="protein sequence ID" value="CAC5420723.1"/>
    <property type="molecule type" value="Genomic_DNA"/>
</dbReference>
<dbReference type="UniPathway" id="UPA00378"/>
<evidence type="ECO:0000256" key="8">
    <source>
        <dbReference type="ARBA" id="ARBA00022989"/>
    </source>
</evidence>
<dbReference type="Pfam" id="PF02709">
    <property type="entry name" value="Glyco_transf_7C"/>
    <property type="match status" value="1"/>
</dbReference>
<dbReference type="EC" id="2.4.1.-" evidence="11"/>
<evidence type="ECO:0000256" key="1">
    <source>
        <dbReference type="ARBA" id="ARBA00004606"/>
    </source>
</evidence>
<reference evidence="14 15" key="1">
    <citation type="submission" date="2020-06" db="EMBL/GenBank/DDBJ databases">
        <authorList>
            <person name="Li R."/>
            <person name="Bekaert M."/>
        </authorList>
    </citation>
    <scope>NUCLEOTIDE SEQUENCE [LARGE SCALE GENOMIC DNA]</scope>
    <source>
        <strain evidence="15">wild</strain>
    </source>
</reference>
<dbReference type="AlphaFoldDB" id="A0A6J8ELD4"/>
<evidence type="ECO:0000256" key="7">
    <source>
        <dbReference type="ARBA" id="ARBA00022968"/>
    </source>
</evidence>
<dbReference type="PANTHER" id="PTHR19300">
    <property type="entry name" value="BETA-1,4-GALACTOSYLTRANSFERASE"/>
    <property type="match status" value="1"/>
</dbReference>
<feature type="domain" description="Galactosyltransferase C-terminal" evidence="12">
    <location>
        <begin position="188"/>
        <end position="265"/>
    </location>
</feature>
<evidence type="ECO:0000259" key="12">
    <source>
        <dbReference type="Pfam" id="PF02709"/>
    </source>
</evidence>
<accession>A0A6J8ELD4</accession>
<keyword evidence="15" id="KW-1185">Reference proteome</keyword>
<keyword evidence="9 11" id="KW-0472">Membrane</keyword>
<protein>
    <recommendedName>
        <fullName evidence="11">Beta-1,4-galactosyltransferase</fullName>
        <ecNumber evidence="11">2.4.1.-</ecNumber>
    </recommendedName>
</protein>
<evidence type="ECO:0000256" key="10">
    <source>
        <dbReference type="ARBA" id="ARBA00023180"/>
    </source>
</evidence>
<dbReference type="SUPFAM" id="SSF53448">
    <property type="entry name" value="Nucleotide-diphospho-sugar transferases"/>
    <property type="match status" value="1"/>
</dbReference>
<gene>
    <name evidence="14" type="ORF">MCOR_52921</name>
</gene>
<keyword evidence="10 11" id="KW-0325">Glycoprotein</keyword>
<evidence type="ECO:0000313" key="15">
    <source>
        <dbReference type="Proteomes" id="UP000507470"/>
    </source>
</evidence>
<evidence type="ECO:0000256" key="3">
    <source>
        <dbReference type="ARBA" id="ARBA00005735"/>
    </source>
</evidence>
<dbReference type="OrthoDB" id="6128458at2759"/>
<dbReference type="Pfam" id="PF13733">
    <property type="entry name" value="Glyco_transf_7N"/>
    <property type="match status" value="1"/>
</dbReference>
<dbReference type="Gene3D" id="3.90.550.10">
    <property type="entry name" value="Spore Coat Polysaccharide Biosynthesis Protein SpsA, Chain A"/>
    <property type="match status" value="1"/>
</dbReference>
<organism evidence="14 15">
    <name type="scientific">Mytilus coruscus</name>
    <name type="common">Sea mussel</name>
    <dbReference type="NCBI Taxonomy" id="42192"/>
    <lineage>
        <taxon>Eukaryota</taxon>
        <taxon>Metazoa</taxon>
        <taxon>Spiralia</taxon>
        <taxon>Lophotrochozoa</taxon>
        <taxon>Mollusca</taxon>
        <taxon>Bivalvia</taxon>
        <taxon>Autobranchia</taxon>
        <taxon>Pteriomorphia</taxon>
        <taxon>Mytilida</taxon>
        <taxon>Mytiloidea</taxon>
        <taxon>Mytilidae</taxon>
        <taxon>Mytilinae</taxon>
        <taxon>Mytilus</taxon>
    </lineage>
</organism>
<dbReference type="GO" id="GO:0005975">
    <property type="term" value="P:carbohydrate metabolic process"/>
    <property type="evidence" value="ECO:0007669"/>
    <property type="project" value="InterPro"/>
</dbReference>
<evidence type="ECO:0000313" key="14">
    <source>
        <dbReference type="EMBL" id="CAC5420723.1"/>
    </source>
</evidence>
<dbReference type="GO" id="GO:0005794">
    <property type="term" value="C:Golgi apparatus"/>
    <property type="evidence" value="ECO:0007669"/>
    <property type="project" value="TreeGrafter"/>
</dbReference>